<feature type="compositionally biased region" description="Polar residues" evidence="1">
    <location>
        <begin position="251"/>
        <end position="267"/>
    </location>
</feature>
<name>A0ABR0VIM1_REHGL</name>
<feature type="compositionally biased region" description="Polar residues" evidence="1">
    <location>
        <begin position="195"/>
        <end position="222"/>
    </location>
</feature>
<proteinExistence type="predicted"/>
<feature type="compositionally biased region" description="Polar residues" evidence="1">
    <location>
        <begin position="139"/>
        <end position="150"/>
    </location>
</feature>
<protein>
    <recommendedName>
        <fullName evidence="2">PWWP domain-containing protein</fullName>
    </recommendedName>
</protein>
<dbReference type="PANTHER" id="PTHR12550:SF49">
    <property type="entry name" value="PROTEIN HUA2-LIKE 2-RELATED"/>
    <property type="match status" value="1"/>
</dbReference>
<feature type="compositionally biased region" description="Polar residues" evidence="1">
    <location>
        <begin position="287"/>
        <end position="298"/>
    </location>
</feature>
<comment type="caution">
    <text evidence="3">The sequence shown here is derived from an EMBL/GenBank/DDBJ whole genome shotgun (WGS) entry which is preliminary data.</text>
</comment>
<dbReference type="SUPFAM" id="SSF63748">
    <property type="entry name" value="Tudor/PWWP/MBT"/>
    <property type="match status" value="1"/>
</dbReference>
<accession>A0ABR0VIM1</accession>
<keyword evidence="4" id="KW-1185">Reference proteome</keyword>
<dbReference type="EMBL" id="JABTTQ020001120">
    <property type="protein sequence ID" value="KAK6135050.1"/>
    <property type="molecule type" value="Genomic_DNA"/>
</dbReference>
<organism evidence="3 4">
    <name type="scientific">Rehmannia glutinosa</name>
    <name type="common">Chinese foxglove</name>
    <dbReference type="NCBI Taxonomy" id="99300"/>
    <lineage>
        <taxon>Eukaryota</taxon>
        <taxon>Viridiplantae</taxon>
        <taxon>Streptophyta</taxon>
        <taxon>Embryophyta</taxon>
        <taxon>Tracheophyta</taxon>
        <taxon>Spermatophyta</taxon>
        <taxon>Magnoliopsida</taxon>
        <taxon>eudicotyledons</taxon>
        <taxon>Gunneridae</taxon>
        <taxon>Pentapetalae</taxon>
        <taxon>asterids</taxon>
        <taxon>lamiids</taxon>
        <taxon>Lamiales</taxon>
        <taxon>Orobanchaceae</taxon>
        <taxon>Rehmannieae</taxon>
        <taxon>Rehmannia</taxon>
    </lineage>
</organism>
<evidence type="ECO:0000259" key="2">
    <source>
        <dbReference type="PROSITE" id="PS50812"/>
    </source>
</evidence>
<reference evidence="3 4" key="1">
    <citation type="journal article" date="2021" name="Comput. Struct. Biotechnol. J.">
        <title>De novo genome assembly of the potent medicinal plant Rehmannia glutinosa using nanopore technology.</title>
        <authorList>
            <person name="Ma L."/>
            <person name="Dong C."/>
            <person name="Song C."/>
            <person name="Wang X."/>
            <person name="Zheng X."/>
            <person name="Niu Y."/>
            <person name="Chen S."/>
            <person name="Feng W."/>
        </authorList>
    </citation>
    <scope>NUCLEOTIDE SEQUENCE [LARGE SCALE GENOMIC DNA]</scope>
    <source>
        <strain evidence="3">DH-2019</strain>
    </source>
</reference>
<dbReference type="Pfam" id="PF00855">
    <property type="entry name" value="PWWP"/>
    <property type="match status" value="1"/>
</dbReference>
<evidence type="ECO:0000256" key="1">
    <source>
        <dbReference type="SAM" id="MobiDB-lite"/>
    </source>
</evidence>
<dbReference type="PROSITE" id="PS50812">
    <property type="entry name" value="PWWP"/>
    <property type="match status" value="1"/>
</dbReference>
<evidence type="ECO:0000313" key="4">
    <source>
        <dbReference type="Proteomes" id="UP001318860"/>
    </source>
</evidence>
<dbReference type="PANTHER" id="PTHR12550">
    <property type="entry name" value="HEPATOMA-DERIVED GROWTH FACTOR-RELATED"/>
    <property type="match status" value="1"/>
</dbReference>
<dbReference type="InterPro" id="IPR000313">
    <property type="entry name" value="PWWP_dom"/>
</dbReference>
<evidence type="ECO:0000313" key="3">
    <source>
        <dbReference type="EMBL" id="KAK6135050.1"/>
    </source>
</evidence>
<sequence length="298" mass="32828">MAPSRRKGANKATAAAGRRKWKVGDLVLAKVKGFPAWPATVSEPQKWGYPADLKKVRGNEEILEKAFQGALVGILLPSVILLMLKSSLKRKKVYLLGKRRGKGSDFVCALKEIIECFEKLKKHDQVTSDNLTEETIITNENNSDESLTKSVNDEGPITVKQRSSGATNDLNSLTEAAVAAAADDALHDEEMQLEEAQSNSGFTETRVYSTRSKTDATQSRNIGAQRKVSARRLRSSSRVDASARQNLMLPSINNTRSSRRLGSNPLQDRSLRRSRRIMKSFDGSEGHNVNSPDSVSDE</sequence>
<feature type="region of interest" description="Disordered" evidence="1">
    <location>
        <begin position="193"/>
        <end position="298"/>
    </location>
</feature>
<dbReference type="Gene3D" id="2.30.30.140">
    <property type="match status" value="1"/>
</dbReference>
<feature type="region of interest" description="Disordered" evidence="1">
    <location>
        <begin position="139"/>
        <end position="168"/>
    </location>
</feature>
<dbReference type="Proteomes" id="UP001318860">
    <property type="component" value="Unassembled WGS sequence"/>
</dbReference>
<feature type="domain" description="PWWP" evidence="2">
    <location>
        <begin position="23"/>
        <end position="69"/>
    </location>
</feature>
<gene>
    <name evidence="3" type="ORF">DH2020_031228</name>
</gene>